<proteinExistence type="predicted"/>
<organism evidence="3 4">
    <name type="scientific">Mycena metata</name>
    <dbReference type="NCBI Taxonomy" id="1033252"/>
    <lineage>
        <taxon>Eukaryota</taxon>
        <taxon>Fungi</taxon>
        <taxon>Dikarya</taxon>
        <taxon>Basidiomycota</taxon>
        <taxon>Agaricomycotina</taxon>
        <taxon>Agaricomycetes</taxon>
        <taxon>Agaricomycetidae</taxon>
        <taxon>Agaricales</taxon>
        <taxon>Marasmiineae</taxon>
        <taxon>Mycenaceae</taxon>
        <taxon>Mycena</taxon>
    </lineage>
</organism>
<dbReference type="PANTHER" id="PTHR38248:SF2">
    <property type="entry name" value="FUNK1 11"/>
    <property type="match status" value="1"/>
</dbReference>
<feature type="region of interest" description="Disordered" evidence="1">
    <location>
        <begin position="209"/>
        <end position="268"/>
    </location>
</feature>
<feature type="domain" description="Protein kinase" evidence="2">
    <location>
        <begin position="388"/>
        <end position="707"/>
    </location>
</feature>
<reference evidence="3" key="1">
    <citation type="submission" date="2023-03" db="EMBL/GenBank/DDBJ databases">
        <title>Massive genome expansion in bonnet fungi (Mycena s.s.) driven by repeated elements and novel gene families across ecological guilds.</title>
        <authorList>
            <consortium name="Lawrence Berkeley National Laboratory"/>
            <person name="Harder C.B."/>
            <person name="Miyauchi S."/>
            <person name="Viragh M."/>
            <person name="Kuo A."/>
            <person name="Thoen E."/>
            <person name="Andreopoulos B."/>
            <person name="Lu D."/>
            <person name="Skrede I."/>
            <person name="Drula E."/>
            <person name="Henrissat B."/>
            <person name="Morin E."/>
            <person name="Kohler A."/>
            <person name="Barry K."/>
            <person name="LaButti K."/>
            <person name="Morin E."/>
            <person name="Salamov A."/>
            <person name="Lipzen A."/>
            <person name="Mereny Z."/>
            <person name="Hegedus B."/>
            <person name="Baldrian P."/>
            <person name="Stursova M."/>
            <person name="Weitz H."/>
            <person name="Taylor A."/>
            <person name="Grigoriev I.V."/>
            <person name="Nagy L.G."/>
            <person name="Martin F."/>
            <person name="Kauserud H."/>
        </authorList>
    </citation>
    <scope>NUCLEOTIDE SEQUENCE</scope>
    <source>
        <strain evidence="3">CBHHK182m</strain>
    </source>
</reference>
<dbReference type="InterPro" id="IPR000719">
    <property type="entry name" value="Prot_kinase_dom"/>
</dbReference>
<feature type="compositionally biased region" description="Pro residues" evidence="1">
    <location>
        <begin position="1"/>
        <end position="15"/>
    </location>
</feature>
<dbReference type="GO" id="GO:0005524">
    <property type="term" value="F:ATP binding"/>
    <property type="evidence" value="ECO:0007669"/>
    <property type="project" value="InterPro"/>
</dbReference>
<evidence type="ECO:0000313" key="4">
    <source>
        <dbReference type="Proteomes" id="UP001215598"/>
    </source>
</evidence>
<keyword evidence="4" id="KW-1185">Reference proteome</keyword>
<sequence>MGEKTPPPQHPPVPTTPLRNLPLEKAQSTPGSRGSASDENYASENHQSEYFPYLKEDLATQETVTFERFLELILPSNDSTASHNSIVNVSTSPKFRQLFADYQQAFADETSLYHPFVELVNYCVDQFPTSGEGTVLCRNDPAIVRGSHGRRKPDAVTVSPATLNIGDRGNTPENLKNGGPTRESGMTPFHWIELLGFWEFKVDDPDVQTPLSAIPKQEKKSKKTRATRPAASTDRETRSKHSIPSDYSLEKRSHDISPPPERAPKRSKTIPPEIQCASYAVELLSHGDLRTHVIGALVTPDSIQMLYYDHSIVVKSDPISLREDPIRFITLLSRIASLTRAQWGYATALTEAPTPSVGLSDGISDRTFVGKTLQLTNGWMLEFGATVFEAHGLIGRGTCVVHATVIASTDRQNIGKLVIVKWSWSPRTRTQEASIIKAATTRANETGDTWVLDHLPIVLHSQEVDDADSPKLRLFQAFEKKYELRDLRITVQEELTPIEHLTTAPELTLAIRGIFNCYRWLFEKARVMHRDVSLGNLMYRIKDGKIFGVLNDFDLSLLMDATDLSTSKQRTGTKPFMAIDLLVPQPPTHLYRHDLESLFYVILWIITSYHDGKRVDEPPLRQWKHLGMERLQKEKSFFFLLTEPPQPTENFTVVAKTWIRPMFAIFIQGLAARRSHDPDADRHFDNATLGDHVSFATFAEIVDRELK</sequence>
<gene>
    <name evidence="3" type="ORF">B0H16DRAFT_1437217</name>
</gene>
<dbReference type="Gene3D" id="1.10.510.10">
    <property type="entry name" value="Transferase(Phosphotransferase) domain 1"/>
    <property type="match status" value="1"/>
</dbReference>
<feature type="region of interest" description="Disordered" evidence="1">
    <location>
        <begin position="1"/>
        <end position="43"/>
    </location>
</feature>
<evidence type="ECO:0000259" key="2">
    <source>
        <dbReference type="PROSITE" id="PS50011"/>
    </source>
</evidence>
<dbReference type="Pfam" id="PF17667">
    <property type="entry name" value="Pkinase_fungal"/>
    <property type="match status" value="1"/>
</dbReference>
<name>A0AAD7H5R3_9AGAR</name>
<dbReference type="PROSITE" id="PS50011">
    <property type="entry name" value="PROTEIN_KINASE_DOM"/>
    <property type="match status" value="1"/>
</dbReference>
<dbReference type="GO" id="GO:0004672">
    <property type="term" value="F:protein kinase activity"/>
    <property type="evidence" value="ECO:0007669"/>
    <property type="project" value="InterPro"/>
</dbReference>
<protein>
    <recommendedName>
        <fullName evidence="2">Protein kinase domain-containing protein</fullName>
    </recommendedName>
</protein>
<evidence type="ECO:0000256" key="1">
    <source>
        <dbReference type="SAM" id="MobiDB-lite"/>
    </source>
</evidence>
<dbReference type="AlphaFoldDB" id="A0AAD7H5R3"/>
<dbReference type="Proteomes" id="UP001215598">
    <property type="component" value="Unassembled WGS sequence"/>
</dbReference>
<feature type="compositionally biased region" description="Polar residues" evidence="1">
    <location>
        <begin position="26"/>
        <end position="43"/>
    </location>
</feature>
<dbReference type="SUPFAM" id="SSF56112">
    <property type="entry name" value="Protein kinase-like (PK-like)"/>
    <property type="match status" value="1"/>
</dbReference>
<feature type="region of interest" description="Disordered" evidence="1">
    <location>
        <begin position="160"/>
        <end position="183"/>
    </location>
</feature>
<dbReference type="InterPro" id="IPR040976">
    <property type="entry name" value="Pkinase_fungal"/>
</dbReference>
<comment type="caution">
    <text evidence="3">The sequence shown here is derived from an EMBL/GenBank/DDBJ whole genome shotgun (WGS) entry which is preliminary data.</text>
</comment>
<dbReference type="PANTHER" id="PTHR38248">
    <property type="entry name" value="FUNK1 6"/>
    <property type="match status" value="1"/>
</dbReference>
<evidence type="ECO:0000313" key="3">
    <source>
        <dbReference type="EMBL" id="KAJ7712219.1"/>
    </source>
</evidence>
<dbReference type="EMBL" id="JARKIB010000374">
    <property type="protein sequence ID" value="KAJ7712219.1"/>
    <property type="molecule type" value="Genomic_DNA"/>
</dbReference>
<accession>A0AAD7H5R3</accession>
<dbReference type="InterPro" id="IPR011009">
    <property type="entry name" value="Kinase-like_dom_sf"/>
</dbReference>